<dbReference type="EMBL" id="BQKI01000003">
    <property type="protein sequence ID" value="GJM90853.1"/>
    <property type="molecule type" value="Genomic_DNA"/>
</dbReference>
<evidence type="ECO:0000256" key="3">
    <source>
        <dbReference type="ARBA" id="ARBA00022692"/>
    </source>
</evidence>
<evidence type="ECO:0000256" key="2">
    <source>
        <dbReference type="ARBA" id="ARBA00022614"/>
    </source>
</evidence>
<keyword evidence="8" id="KW-1185">Reference proteome</keyword>
<dbReference type="InterPro" id="IPR001611">
    <property type="entry name" value="Leu-rich_rpt"/>
</dbReference>
<name>A0AAV5BWW7_ELECO</name>
<dbReference type="Pfam" id="PF13516">
    <property type="entry name" value="LRR_6"/>
    <property type="match status" value="1"/>
</dbReference>
<dbReference type="Pfam" id="PF00560">
    <property type="entry name" value="LRR_1"/>
    <property type="match status" value="4"/>
</dbReference>
<dbReference type="InterPro" id="IPR003591">
    <property type="entry name" value="Leu-rich_rpt_typical-subtyp"/>
</dbReference>
<evidence type="ECO:0000313" key="7">
    <source>
        <dbReference type="EMBL" id="GJM90853.1"/>
    </source>
</evidence>
<evidence type="ECO:0000256" key="1">
    <source>
        <dbReference type="ARBA" id="ARBA00004167"/>
    </source>
</evidence>
<dbReference type="SUPFAM" id="SSF52058">
    <property type="entry name" value="L domain-like"/>
    <property type="match status" value="1"/>
</dbReference>
<reference evidence="7" key="1">
    <citation type="journal article" date="2018" name="DNA Res.">
        <title>Multiple hybrid de novo genome assembly of finger millet, an orphan allotetraploid crop.</title>
        <authorList>
            <person name="Hatakeyama M."/>
            <person name="Aluri S."/>
            <person name="Balachadran M.T."/>
            <person name="Sivarajan S.R."/>
            <person name="Patrignani A."/>
            <person name="Gruter S."/>
            <person name="Poveda L."/>
            <person name="Shimizu-Inatsugi R."/>
            <person name="Baeten J."/>
            <person name="Francoijs K.J."/>
            <person name="Nataraja K.N."/>
            <person name="Reddy Y.A.N."/>
            <person name="Phadnis S."/>
            <person name="Ravikumar R.L."/>
            <person name="Schlapbach R."/>
            <person name="Sreeman S.M."/>
            <person name="Shimizu K.K."/>
        </authorList>
    </citation>
    <scope>NUCLEOTIDE SEQUENCE</scope>
</reference>
<gene>
    <name evidence="7" type="primary">ga07173</name>
    <name evidence="7" type="ORF">PR202_ga07173</name>
</gene>
<dbReference type="Pfam" id="PF13855">
    <property type="entry name" value="LRR_8"/>
    <property type="match status" value="1"/>
</dbReference>
<keyword evidence="6" id="KW-0472">Membrane</keyword>
<dbReference type="PANTHER" id="PTHR27008">
    <property type="entry name" value="OS04G0122200 PROTEIN"/>
    <property type="match status" value="1"/>
</dbReference>
<comment type="subcellular location">
    <subcellularLocation>
        <location evidence="1">Membrane</location>
        <topology evidence="1">Single-pass membrane protein</topology>
    </subcellularLocation>
</comment>
<dbReference type="GO" id="GO:0016020">
    <property type="term" value="C:membrane"/>
    <property type="evidence" value="ECO:0007669"/>
    <property type="project" value="UniProtKB-SubCell"/>
</dbReference>
<evidence type="ECO:0000256" key="6">
    <source>
        <dbReference type="ARBA" id="ARBA00023136"/>
    </source>
</evidence>
<sequence length="463" mass="52107">MTWLQRLDLSWNGINSSTVDAWFWNVPTLPYLDLSFNLLSGPFPDALQELYLDGNSMVGMIPATLQRLCSLQVVHVSWNQINGDMSEFMDRLPRCALSHVQVLHLSATNMSGELPQWIGDMSELTSLDLSYNNLAGDIPLGIGRLSKLTKLFLFMNYEWTLDRGALFQYDAVYLNISVNQISGRLPSSLRFMTSAKYIYLRSNNFTGSMPLLPKKLRVLDLSSNSLSGPIPSEFSGPYLMQLDVSYNRINGTVPASLLCQHPDLLLLDLSNNNLSGHLPQCKNISSDGLKLSTLILYKNNLSGRFPVFLKLCQAMTFLDLSQNMFYGILPEWIGRKLSSLTHLRLRSNMFSGNIPYSAGTAWWPTTVGPSWQLDIRNQLTGTIPRNISDLQKLESLDLSMNELSGAIPSSLSDLTSLGYLNLSYNNLSGRIPSGNQLQMWRFAYFQTIDKAYDVLYVFVEIRT</sequence>
<evidence type="ECO:0000256" key="5">
    <source>
        <dbReference type="ARBA" id="ARBA00022989"/>
    </source>
</evidence>
<protein>
    <submittedName>
        <fullName evidence="7">Uncharacterized protein</fullName>
    </submittedName>
</protein>
<dbReference type="InterPro" id="IPR051809">
    <property type="entry name" value="Plant_receptor-like_S/T_kinase"/>
</dbReference>
<dbReference type="Proteomes" id="UP001054889">
    <property type="component" value="Unassembled WGS sequence"/>
</dbReference>
<dbReference type="SMART" id="SM00369">
    <property type="entry name" value="LRR_TYP"/>
    <property type="match status" value="6"/>
</dbReference>
<dbReference type="PANTHER" id="PTHR27008:SF497">
    <property type="entry name" value="OS11G0695000 PROTEIN"/>
    <property type="match status" value="1"/>
</dbReference>
<dbReference type="Gene3D" id="3.80.10.10">
    <property type="entry name" value="Ribonuclease Inhibitor"/>
    <property type="match status" value="4"/>
</dbReference>
<dbReference type="PRINTS" id="PR00019">
    <property type="entry name" value="LEURICHRPT"/>
</dbReference>
<reference evidence="7" key="2">
    <citation type="submission" date="2021-12" db="EMBL/GenBank/DDBJ databases">
        <title>Resequencing data analysis of finger millet.</title>
        <authorList>
            <person name="Hatakeyama M."/>
            <person name="Aluri S."/>
            <person name="Balachadran M.T."/>
            <person name="Sivarajan S.R."/>
            <person name="Poveda L."/>
            <person name="Shimizu-Inatsugi R."/>
            <person name="Schlapbach R."/>
            <person name="Sreeman S.M."/>
            <person name="Shimizu K.K."/>
        </authorList>
    </citation>
    <scope>NUCLEOTIDE SEQUENCE</scope>
</reference>
<evidence type="ECO:0000313" key="8">
    <source>
        <dbReference type="Proteomes" id="UP001054889"/>
    </source>
</evidence>
<accession>A0AAV5BWW7</accession>
<keyword evidence="2" id="KW-0433">Leucine-rich repeat</keyword>
<dbReference type="FunFam" id="3.80.10.10:FF:000095">
    <property type="entry name" value="LRR receptor-like serine/threonine-protein kinase GSO1"/>
    <property type="match status" value="1"/>
</dbReference>
<keyword evidence="4" id="KW-0677">Repeat</keyword>
<keyword evidence="3" id="KW-0812">Transmembrane</keyword>
<evidence type="ECO:0000256" key="4">
    <source>
        <dbReference type="ARBA" id="ARBA00022737"/>
    </source>
</evidence>
<dbReference type="SUPFAM" id="SSF52047">
    <property type="entry name" value="RNI-like"/>
    <property type="match status" value="1"/>
</dbReference>
<organism evidence="7 8">
    <name type="scientific">Eleusine coracana subsp. coracana</name>
    <dbReference type="NCBI Taxonomy" id="191504"/>
    <lineage>
        <taxon>Eukaryota</taxon>
        <taxon>Viridiplantae</taxon>
        <taxon>Streptophyta</taxon>
        <taxon>Embryophyta</taxon>
        <taxon>Tracheophyta</taxon>
        <taxon>Spermatophyta</taxon>
        <taxon>Magnoliopsida</taxon>
        <taxon>Liliopsida</taxon>
        <taxon>Poales</taxon>
        <taxon>Poaceae</taxon>
        <taxon>PACMAD clade</taxon>
        <taxon>Chloridoideae</taxon>
        <taxon>Cynodonteae</taxon>
        <taxon>Eleusininae</taxon>
        <taxon>Eleusine</taxon>
    </lineage>
</organism>
<dbReference type="PROSITE" id="PS51450">
    <property type="entry name" value="LRR"/>
    <property type="match status" value="1"/>
</dbReference>
<comment type="caution">
    <text evidence="7">The sequence shown here is derived from an EMBL/GenBank/DDBJ whole genome shotgun (WGS) entry which is preliminary data.</text>
</comment>
<proteinExistence type="predicted"/>
<keyword evidence="5" id="KW-1133">Transmembrane helix</keyword>
<dbReference type="InterPro" id="IPR032675">
    <property type="entry name" value="LRR_dom_sf"/>
</dbReference>
<dbReference type="AlphaFoldDB" id="A0AAV5BWW7"/>